<accession>A0A9W9K9K9</accession>
<dbReference type="EC" id="2.7.11.1" evidence="2"/>
<feature type="compositionally biased region" description="Low complexity" evidence="14">
    <location>
        <begin position="407"/>
        <end position="417"/>
    </location>
</feature>
<feature type="compositionally biased region" description="Basic and acidic residues" evidence="14">
    <location>
        <begin position="585"/>
        <end position="603"/>
    </location>
</feature>
<dbReference type="PROSITE" id="PS50011">
    <property type="entry name" value="PROTEIN_KINASE_DOM"/>
    <property type="match status" value="1"/>
</dbReference>
<gene>
    <name evidence="16" type="ORF">N7456_007773</name>
</gene>
<evidence type="ECO:0000256" key="10">
    <source>
        <dbReference type="ARBA" id="ARBA00023006"/>
    </source>
</evidence>
<evidence type="ECO:0000256" key="5">
    <source>
        <dbReference type="ARBA" id="ARBA00022527"/>
    </source>
</evidence>
<keyword evidence="6" id="KW-0808">Transferase</keyword>
<dbReference type="GO" id="GO:0034045">
    <property type="term" value="C:phagophore assembly site membrane"/>
    <property type="evidence" value="ECO:0007669"/>
    <property type="project" value="UniProtKB-SubCell"/>
</dbReference>
<reference evidence="16" key="1">
    <citation type="submission" date="2022-11" db="EMBL/GenBank/DDBJ databases">
        <authorList>
            <person name="Petersen C."/>
        </authorList>
    </citation>
    <scope>NUCLEOTIDE SEQUENCE</scope>
    <source>
        <strain evidence="16">IBT 30069</strain>
    </source>
</reference>
<feature type="domain" description="Protein kinase" evidence="15">
    <location>
        <begin position="46"/>
        <end position="318"/>
    </location>
</feature>
<feature type="compositionally biased region" description="Basic and acidic residues" evidence="14">
    <location>
        <begin position="553"/>
        <end position="571"/>
    </location>
</feature>
<dbReference type="PANTHER" id="PTHR24348:SF22">
    <property type="entry name" value="NON-SPECIFIC SERINE_THREONINE PROTEIN KINASE"/>
    <property type="match status" value="1"/>
</dbReference>
<dbReference type="CDD" id="cd00180">
    <property type="entry name" value="PKc"/>
    <property type="match status" value="1"/>
</dbReference>
<feature type="compositionally biased region" description="Polar residues" evidence="14">
    <location>
        <begin position="418"/>
        <end position="429"/>
    </location>
</feature>
<protein>
    <recommendedName>
        <fullName evidence="3">Serine/threonine-protein kinase ATG1</fullName>
        <ecNumber evidence="2">2.7.11.1</ecNumber>
    </recommendedName>
    <alternativeName>
        <fullName evidence="11">Autophagy-related protein 1</fullName>
    </alternativeName>
    <alternativeName>
        <fullName evidence="4">Serine/threonine-protein kinase atg1</fullName>
    </alternativeName>
</protein>
<reference evidence="16" key="2">
    <citation type="journal article" date="2023" name="IMA Fungus">
        <title>Comparative genomic study of the Penicillium genus elucidates a diverse pangenome and 15 lateral gene transfer events.</title>
        <authorList>
            <person name="Petersen C."/>
            <person name="Sorensen T."/>
            <person name="Nielsen M.R."/>
            <person name="Sondergaard T.E."/>
            <person name="Sorensen J.L."/>
            <person name="Fitzpatrick D.A."/>
            <person name="Frisvad J.C."/>
            <person name="Nielsen K.L."/>
        </authorList>
    </citation>
    <scope>NUCLEOTIDE SEQUENCE</scope>
    <source>
        <strain evidence="16">IBT 30069</strain>
    </source>
</reference>
<dbReference type="GO" id="GO:0005524">
    <property type="term" value="F:ATP binding"/>
    <property type="evidence" value="ECO:0007669"/>
    <property type="project" value="UniProtKB-KW"/>
</dbReference>
<comment type="catalytic activity">
    <reaction evidence="12">
        <text>L-threonyl-[protein] + ATP = O-phospho-L-threonyl-[protein] + ADP + H(+)</text>
        <dbReference type="Rhea" id="RHEA:46608"/>
        <dbReference type="Rhea" id="RHEA-COMP:11060"/>
        <dbReference type="Rhea" id="RHEA-COMP:11605"/>
        <dbReference type="ChEBI" id="CHEBI:15378"/>
        <dbReference type="ChEBI" id="CHEBI:30013"/>
        <dbReference type="ChEBI" id="CHEBI:30616"/>
        <dbReference type="ChEBI" id="CHEBI:61977"/>
        <dbReference type="ChEBI" id="CHEBI:456216"/>
        <dbReference type="EC" id="2.7.11.1"/>
    </reaction>
</comment>
<keyword evidence="7" id="KW-0547">Nucleotide-binding</keyword>
<evidence type="ECO:0000256" key="1">
    <source>
        <dbReference type="ARBA" id="ARBA00004623"/>
    </source>
</evidence>
<dbReference type="GO" id="GO:0000045">
    <property type="term" value="P:autophagosome assembly"/>
    <property type="evidence" value="ECO:0007669"/>
    <property type="project" value="TreeGrafter"/>
</dbReference>
<dbReference type="InterPro" id="IPR045269">
    <property type="entry name" value="Atg1-like"/>
</dbReference>
<evidence type="ECO:0000313" key="17">
    <source>
        <dbReference type="Proteomes" id="UP001149165"/>
    </source>
</evidence>
<dbReference type="InterPro" id="IPR000719">
    <property type="entry name" value="Prot_kinase_dom"/>
</dbReference>
<dbReference type="SUPFAM" id="SSF56112">
    <property type="entry name" value="Protein kinase-like (PK-like)"/>
    <property type="match status" value="1"/>
</dbReference>
<dbReference type="Proteomes" id="UP001149165">
    <property type="component" value="Unassembled WGS sequence"/>
</dbReference>
<dbReference type="GO" id="GO:0005776">
    <property type="term" value="C:autophagosome"/>
    <property type="evidence" value="ECO:0007669"/>
    <property type="project" value="TreeGrafter"/>
</dbReference>
<dbReference type="Pfam" id="PF00069">
    <property type="entry name" value="Pkinase"/>
    <property type="match status" value="1"/>
</dbReference>
<evidence type="ECO:0000256" key="9">
    <source>
        <dbReference type="ARBA" id="ARBA00022840"/>
    </source>
</evidence>
<comment type="subcellular location">
    <subcellularLocation>
        <location evidence="1">Preautophagosomal structure membrane</location>
        <topology evidence="1">Peripheral membrane protein</topology>
    </subcellularLocation>
</comment>
<evidence type="ECO:0000313" key="16">
    <source>
        <dbReference type="EMBL" id="KAJ5097052.1"/>
    </source>
</evidence>
<dbReference type="Gene3D" id="1.10.510.10">
    <property type="entry name" value="Transferase(Phosphotransferase) domain 1"/>
    <property type="match status" value="1"/>
</dbReference>
<dbReference type="GO" id="GO:0010506">
    <property type="term" value="P:regulation of autophagy"/>
    <property type="evidence" value="ECO:0007669"/>
    <property type="project" value="InterPro"/>
</dbReference>
<dbReference type="SMART" id="SM00220">
    <property type="entry name" value="S_TKc"/>
    <property type="match status" value="1"/>
</dbReference>
<dbReference type="PANTHER" id="PTHR24348">
    <property type="entry name" value="SERINE/THREONINE-PROTEIN KINASE UNC-51-RELATED"/>
    <property type="match status" value="1"/>
</dbReference>
<keyword evidence="9" id="KW-0067">ATP-binding</keyword>
<dbReference type="InterPro" id="IPR011009">
    <property type="entry name" value="Kinase-like_dom_sf"/>
</dbReference>
<feature type="region of interest" description="Disordered" evidence="14">
    <location>
        <begin position="493"/>
        <end position="603"/>
    </location>
</feature>
<name>A0A9W9K9K9_9EURO</name>
<dbReference type="PROSITE" id="PS00108">
    <property type="entry name" value="PROTEIN_KINASE_ST"/>
    <property type="match status" value="1"/>
</dbReference>
<evidence type="ECO:0000256" key="8">
    <source>
        <dbReference type="ARBA" id="ARBA00022777"/>
    </source>
</evidence>
<feature type="region of interest" description="Disordered" evidence="14">
    <location>
        <begin position="407"/>
        <end position="445"/>
    </location>
</feature>
<proteinExistence type="predicted"/>
<evidence type="ECO:0000256" key="11">
    <source>
        <dbReference type="ARBA" id="ARBA00030237"/>
    </source>
</evidence>
<keyword evidence="5" id="KW-0723">Serine/threonine-protein kinase</keyword>
<evidence type="ECO:0000256" key="2">
    <source>
        <dbReference type="ARBA" id="ARBA00012513"/>
    </source>
</evidence>
<feature type="region of interest" description="Disordered" evidence="14">
    <location>
        <begin position="334"/>
        <end position="353"/>
    </location>
</feature>
<dbReference type="GO" id="GO:0004674">
    <property type="term" value="F:protein serine/threonine kinase activity"/>
    <property type="evidence" value="ECO:0007669"/>
    <property type="project" value="UniProtKB-KW"/>
</dbReference>
<keyword evidence="10" id="KW-0072">Autophagy</keyword>
<sequence>MSQLSDLVQDAKLSTKLDSELTTHTFLESSSVVGRRSRRREREETWSKKRYLGIGNFGTTWQEECATDGNDKLRAVKEVRKTAIGNKAIDYSRELEATVKFSQQKFDGCFVKSSGWFENEESIFICMEYFPLGNLQQYIFEAFPEGETQHITLQLLEGLDFMHSNGFAHRDLKPQNIFVLSNNPEWWIKIGDFGLKKRVLQGLTGRQTFNNVPAFTAPELYKAAREIDSDEQSQSSEFNPEVDIWSLGIITHYLLTGRLLFTRKYDLLAYYENEPELPSELLNKCQSSDDALEFLKDILKSSPSDRLSARDALDHAWLAPLLQDSEPEELVTSPASLTEKAIPPLQPRKPRDSLDVMLPGTINLSGTSTMLGPSTPLTLPSPQSQLSDNAPLAEMFQQSLLSQQQQQKQSILASKQANGNQIQMQSNMGSPRVADEGYNQMPNNAAHPISALNLMSNVHPLHRSAIEPEPLAQSQNSESPMDDSSLRPAHLRQASQLSTEMSSSEAGVETLPPYFRRDSDAAPIPISDLDYETPQAESPVERQASVTESSRGSLERHSSDHRFSDRFRRVSESMMPKRHQQRSQDLGKKGDKNIGFEFHEGVE</sequence>
<dbReference type="AlphaFoldDB" id="A0A9W9K9K9"/>
<evidence type="ECO:0000256" key="4">
    <source>
        <dbReference type="ARBA" id="ARBA00019599"/>
    </source>
</evidence>
<organism evidence="16 17">
    <name type="scientific">Penicillium angulare</name>
    <dbReference type="NCBI Taxonomy" id="116970"/>
    <lineage>
        <taxon>Eukaryota</taxon>
        <taxon>Fungi</taxon>
        <taxon>Dikarya</taxon>
        <taxon>Ascomycota</taxon>
        <taxon>Pezizomycotina</taxon>
        <taxon>Eurotiomycetes</taxon>
        <taxon>Eurotiomycetidae</taxon>
        <taxon>Eurotiales</taxon>
        <taxon>Aspergillaceae</taxon>
        <taxon>Penicillium</taxon>
    </lineage>
</organism>
<evidence type="ECO:0000256" key="13">
    <source>
        <dbReference type="ARBA" id="ARBA00048679"/>
    </source>
</evidence>
<evidence type="ECO:0000256" key="6">
    <source>
        <dbReference type="ARBA" id="ARBA00022679"/>
    </source>
</evidence>
<evidence type="ECO:0000256" key="12">
    <source>
        <dbReference type="ARBA" id="ARBA00047899"/>
    </source>
</evidence>
<keyword evidence="17" id="KW-1185">Reference proteome</keyword>
<dbReference type="OrthoDB" id="10252171at2759"/>
<evidence type="ECO:0000259" key="15">
    <source>
        <dbReference type="PROSITE" id="PS50011"/>
    </source>
</evidence>
<comment type="caution">
    <text evidence="16">The sequence shown here is derived from an EMBL/GenBank/DDBJ whole genome shotgun (WGS) entry which is preliminary data.</text>
</comment>
<evidence type="ECO:0000256" key="3">
    <source>
        <dbReference type="ARBA" id="ARBA00018572"/>
    </source>
</evidence>
<dbReference type="InterPro" id="IPR008271">
    <property type="entry name" value="Ser/Thr_kinase_AS"/>
</dbReference>
<dbReference type="GO" id="GO:0005829">
    <property type="term" value="C:cytosol"/>
    <property type="evidence" value="ECO:0007669"/>
    <property type="project" value="TreeGrafter"/>
</dbReference>
<keyword evidence="8" id="KW-0418">Kinase</keyword>
<dbReference type="EMBL" id="JAPQKH010000005">
    <property type="protein sequence ID" value="KAJ5097052.1"/>
    <property type="molecule type" value="Genomic_DNA"/>
</dbReference>
<evidence type="ECO:0000256" key="7">
    <source>
        <dbReference type="ARBA" id="ARBA00022741"/>
    </source>
</evidence>
<feature type="compositionally biased region" description="Polar residues" evidence="14">
    <location>
        <begin position="493"/>
        <end position="505"/>
    </location>
</feature>
<evidence type="ECO:0000256" key="14">
    <source>
        <dbReference type="SAM" id="MobiDB-lite"/>
    </source>
</evidence>
<comment type="catalytic activity">
    <reaction evidence="13">
        <text>L-seryl-[protein] + ATP = O-phospho-L-seryl-[protein] + ADP + H(+)</text>
        <dbReference type="Rhea" id="RHEA:17989"/>
        <dbReference type="Rhea" id="RHEA-COMP:9863"/>
        <dbReference type="Rhea" id="RHEA-COMP:11604"/>
        <dbReference type="ChEBI" id="CHEBI:15378"/>
        <dbReference type="ChEBI" id="CHEBI:29999"/>
        <dbReference type="ChEBI" id="CHEBI:30616"/>
        <dbReference type="ChEBI" id="CHEBI:83421"/>
        <dbReference type="ChEBI" id="CHEBI:456216"/>
        <dbReference type="EC" id="2.7.11.1"/>
    </reaction>
</comment>